<keyword evidence="7" id="KW-1185">Reference proteome</keyword>
<keyword evidence="5" id="KW-0472">Membrane</keyword>
<evidence type="ECO:0000256" key="5">
    <source>
        <dbReference type="SAM" id="Phobius"/>
    </source>
</evidence>
<keyword evidence="5" id="KW-1133">Transmembrane helix</keyword>
<dbReference type="PANTHER" id="PTHR28163:SF1">
    <property type="entry name" value="PROTEIN PET117 HOMOLOG, MITOCHONDRIAL"/>
    <property type="match status" value="1"/>
</dbReference>
<comment type="similarity">
    <text evidence="2">Belongs to the PET117 family.</text>
</comment>
<evidence type="ECO:0000256" key="4">
    <source>
        <dbReference type="ARBA" id="ARBA00023128"/>
    </source>
</evidence>
<evidence type="ECO:0000256" key="1">
    <source>
        <dbReference type="ARBA" id="ARBA00004173"/>
    </source>
</evidence>
<dbReference type="Proteomes" id="UP001168972">
    <property type="component" value="Unassembled WGS sequence"/>
</dbReference>
<sequence>MSFVSRSVLAASCIGTFSIIAYVHYKQQYDREKLHLGVVRDIEMQERRKAENIYILQQQQELTKHLKEQAQHTNDAG</sequence>
<gene>
    <name evidence="6" type="ORF">PV327_006792</name>
</gene>
<comment type="subcellular location">
    <subcellularLocation>
        <location evidence="1">Mitochondrion</location>
    </subcellularLocation>
</comment>
<keyword evidence="3" id="KW-0809">Transit peptide</keyword>
<keyword evidence="5" id="KW-0812">Transmembrane</keyword>
<evidence type="ECO:0000313" key="6">
    <source>
        <dbReference type="EMBL" id="KAK0163081.1"/>
    </source>
</evidence>
<dbReference type="EMBL" id="JAQQBR010001833">
    <property type="protein sequence ID" value="KAK0163081.1"/>
    <property type="molecule type" value="Genomic_DNA"/>
</dbReference>
<evidence type="ECO:0000256" key="2">
    <source>
        <dbReference type="ARBA" id="ARBA00008197"/>
    </source>
</evidence>
<evidence type="ECO:0000313" key="7">
    <source>
        <dbReference type="Proteomes" id="UP001168972"/>
    </source>
</evidence>
<name>A0AA39F564_MICHY</name>
<dbReference type="Pfam" id="PF15786">
    <property type="entry name" value="PET117"/>
    <property type="match status" value="1"/>
</dbReference>
<comment type="caution">
    <text evidence="6">The sequence shown here is derived from an EMBL/GenBank/DDBJ whole genome shotgun (WGS) entry which is preliminary data.</text>
</comment>
<organism evidence="6 7">
    <name type="scientific">Microctonus hyperodae</name>
    <name type="common">Parasitoid wasp</name>
    <dbReference type="NCBI Taxonomy" id="165561"/>
    <lineage>
        <taxon>Eukaryota</taxon>
        <taxon>Metazoa</taxon>
        <taxon>Ecdysozoa</taxon>
        <taxon>Arthropoda</taxon>
        <taxon>Hexapoda</taxon>
        <taxon>Insecta</taxon>
        <taxon>Pterygota</taxon>
        <taxon>Neoptera</taxon>
        <taxon>Endopterygota</taxon>
        <taxon>Hymenoptera</taxon>
        <taxon>Apocrita</taxon>
        <taxon>Ichneumonoidea</taxon>
        <taxon>Braconidae</taxon>
        <taxon>Euphorinae</taxon>
        <taxon>Microctonus</taxon>
    </lineage>
</organism>
<dbReference type="InterPro" id="IPR031568">
    <property type="entry name" value="Pet117"/>
</dbReference>
<feature type="transmembrane region" description="Helical" evidence="5">
    <location>
        <begin position="6"/>
        <end position="25"/>
    </location>
</feature>
<dbReference type="AlphaFoldDB" id="A0AA39F564"/>
<dbReference type="PANTHER" id="PTHR28163">
    <property type="entry name" value="PROTEIN PET117 HOMOLOG, MITOCHONDRIAL"/>
    <property type="match status" value="1"/>
</dbReference>
<dbReference type="GO" id="GO:0033617">
    <property type="term" value="P:mitochondrial respiratory chain complex IV assembly"/>
    <property type="evidence" value="ECO:0007669"/>
    <property type="project" value="TreeGrafter"/>
</dbReference>
<evidence type="ECO:0000256" key="3">
    <source>
        <dbReference type="ARBA" id="ARBA00022946"/>
    </source>
</evidence>
<proteinExistence type="inferred from homology"/>
<reference evidence="6" key="1">
    <citation type="journal article" date="2023" name="bioRxiv">
        <title>Scaffold-level genome assemblies of two parasitoid biocontrol wasps reveal the parthenogenesis mechanism and an associated novel virus.</title>
        <authorList>
            <person name="Inwood S."/>
            <person name="Skelly J."/>
            <person name="Guhlin J."/>
            <person name="Harrop T."/>
            <person name="Goldson S."/>
            <person name="Dearden P."/>
        </authorList>
    </citation>
    <scope>NUCLEOTIDE SEQUENCE</scope>
    <source>
        <strain evidence="6">Lincoln</strain>
        <tissue evidence="6">Whole body</tissue>
    </source>
</reference>
<keyword evidence="4" id="KW-0496">Mitochondrion</keyword>
<dbReference type="GO" id="GO:0005739">
    <property type="term" value="C:mitochondrion"/>
    <property type="evidence" value="ECO:0007669"/>
    <property type="project" value="UniProtKB-SubCell"/>
</dbReference>
<protein>
    <submittedName>
        <fullName evidence="6">Uncharacterized protein</fullName>
    </submittedName>
</protein>
<reference evidence="6" key="2">
    <citation type="submission" date="2023-03" db="EMBL/GenBank/DDBJ databases">
        <authorList>
            <person name="Inwood S.N."/>
            <person name="Skelly J.G."/>
            <person name="Guhlin J."/>
            <person name="Harrop T.W.R."/>
            <person name="Goldson S.G."/>
            <person name="Dearden P.K."/>
        </authorList>
    </citation>
    <scope>NUCLEOTIDE SEQUENCE</scope>
    <source>
        <strain evidence="6">Lincoln</strain>
        <tissue evidence="6">Whole body</tissue>
    </source>
</reference>
<accession>A0AA39F564</accession>